<feature type="transmembrane region" description="Helical" evidence="12">
    <location>
        <begin position="1083"/>
        <end position="1101"/>
    </location>
</feature>
<dbReference type="Gene3D" id="1.20.1560.10">
    <property type="entry name" value="ABC transporter type 1, transmembrane domain"/>
    <property type="match status" value="2"/>
</dbReference>
<feature type="transmembrane region" description="Helical" evidence="12">
    <location>
        <begin position="204"/>
        <end position="231"/>
    </location>
</feature>
<dbReference type="GO" id="GO:0005524">
    <property type="term" value="F:ATP binding"/>
    <property type="evidence" value="ECO:0007669"/>
    <property type="project" value="UniProtKB-KW"/>
</dbReference>
<evidence type="ECO:0000256" key="7">
    <source>
        <dbReference type="ARBA" id="ARBA00022989"/>
    </source>
</evidence>
<gene>
    <name evidence="15" type="ORF">CTheo_5209</name>
</gene>
<keyword evidence="7 12" id="KW-1133">Transmembrane helix</keyword>
<feature type="compositionally biased region" description="Basic residues" evidence="11">
    <location>
        <begin position="549"/>
        <end position="563"/>
    </location>
</feature>
<feature type="domain" description="ABC transmembrane type-1" evidence="14">
    <location>
        <begin position="859"/>
        <end position="1134"/>
    </location>
</feature>
<feature type="transmembrane region" description="Helical" evidence="12">
    <location>
        <begin position="333"/>
        <end position="354"/>
    </location>
</feature>
<keyword evidence="9 12" id="KW-0472">Membrane</keyword>
<dbReference type="InterPro" id="IPR036640">
    <property type="entry name" value="ABC1_TM_sf"/>
</dbReference>
<evidence type="ECO:0000256" key="10">
    <source>
        <dbReference type="SAM" id="Coils"/>
    </source>
</evidence>
<evidence type="ECO:0000256" key="9">
    <source>
        <dbReference type="ARBA" id="ARBA00023136"/>
    </source>
</evidence>
<feature type="domain" description="ABC transmembrane type-1" evidence="14">
    <location>
        <begin position="209"/>
        <end position="496"/>
    </location>
</feature>
<feature type="transmembrane region" description="Helical" evidence="12">
    <location>
        <begin position="855"/>
        <end position="879"/>
    </location>
</feature>
<feature type="region of interest" description="Disordered" evidence="11">
    <location>
        <begin position="1"/>
        <end position="54"/>
    </location>
</feature>
<evidence type="ECO:0000256" key="11">
    <source>
        <dbReference type="SAM" id="MobiDB-lite"/>
    </source>
</evidence>
<feature type="domain" description="ABC transporter" evidence="13">
    <location>
        <begin position="1172"/>
        <end position="1428"/>
    </location>
</feature>
<keyword evidence="10" id="KW-0175">Coiled coil</keyword>
<keyword evidence="8" id="KW-0843">Virulence</keyword>
<protein>
    <submittedName>
        <fullName evidence="15">Oligomycin resistance ATP-dependent permease YOR1</fullName>
    </submittedName>
</protein>
<dbReference type="InterPro" id="IPR027417">
    <property type="entry name" value="P-loop_NTPase"/>
</dbReference>
<dbReference type="PANTHER" id="PTHR24223:SF456">
    <property type="entry name" value="MULTIDRUG RESISTANCE-ASSOCIATED PROTEIN LETHAL(2)03659"/>
    <property type="match status" value="1"/>
</dbReference>
<evidence type="ECO:0000256" key="6">
    <source>
        <dbReference type="ARBA" id="ARBA00022840"/>
    </source>
</evidence>
<dbReference type="GO" id="GO:0016887">
    <property type="term" value="F:ATP hydrolysis activity"/>
    <property type="evidence" value="ECO:0007669"/>
    <property type="project" value="InterPro"/>
</dbReference>
<evidence type="ECO:0000256" key="3">
    <source>
        <dbReference type="ARBA" id="ARBA00022448"/>
    </source>
</evidence>
<evidence type="ECO:0000256" key="5">
    <source>
        <dbReference type="ARBA" id="ARBA00022741"/>
    </source>
</evidence>
<feature type="compositionally biased region" description="Basic and acidic residues" evidence="11">
    <location>
        <begin position="11"/>
        <end position="46"/>
    </location>
</feature>
<dbReference type="FunFam" id="3.40.50.300:FF:000565">
    <property type="entry name" value="ABC bile acid transporter"/>
    <property type="match status" value="1"/>
</dbReference>
<dbReference type="GO" id="GO:0016020">
    <property type="term" value="C:membrane"/>
    <property type="evidence" value="ECO:0007669"/>
    <property type="project" value="UniProtKB-SubCell"/>
</dbReference>
<dbReference type="GO" id="GO:0140359">
    <property type="term" value="F:ABC-type transporter activity"/>
    <property type="evidence" value="ECO:0007669"/>
    <property type="project" value="InterPro"/>
</dbReference>
<keyword evidence="5" id="KW-0547">Nucleotide-binding</keyword>
<keyword evidence="3" id="KW-0813">Transport</keyword>
<dbReference type="CDD" id="cd03250">
    <property type="entry name" value="ABCC_MRP_domain1"/>
    <property type="match status" value="1"/>
</dbReference>
<keyword evidence="4 12" id="KW-0812">Transmembrane</keyword>
<organism evidence="15 16">
    <name type="scientific">Ceratobasidium theobromae</name>
    <dbReference type="NCBI Taxonomy" id="1582974"/>
    <lineage>
        <taxon>Eukaryota</taxon>
        <taxon>Fungi</taxon>
        <taxon>Dikarya</taxon>
        <taxon>Basidiomycota</taxon>
        <taxon>Agaricomycotina</taxon>
        <taxon>Agaricomycetes</taxon>
        <taxon>Cantharellales</taxon>
        <taxon>Ceratobasidiaceae</taxon>
        <taxon>Ceratobasidium</taxon>
    </lineage>
</organism>
<dbReference type="SUPFAM" id="SSF90123">
    <property type="entry name" value="ABC transporter transmembrane region"/>
    <property type="match status" value="2"/>
</dbReference>
<evidence type="ECO:0000256" key="12">
    <source>
        <dbReference type="SAM" id="Phobius"/>
    </source>
</evidence>
<comment type="caution">
    <text evidence="15">The sequence shown here is derived from an EMBL/GenBank/DDBJ whole genome shotgun (WGS) entry which is preliminary data.</text>
</comment>
<evidence type="ECO:0000259" key="14">
    <source>
        <dbReference type="PROSITE" id="PS50929"/>
    </source>
</evidence>
<dbReference type="OrthoDB" id="6500128at2759"/>
<reference evidence="15 16" key="1">
    <citation type="journal article" date="2019" name="Fungal Biol. Biotechnol.">
        <title>Draft genome sequence of fastidious pathogen Ceratobasidium theobromae, which causes vascular-streak dieback in Theobroma cacao.</title>
        <authorList>
            <person name="Ali S.S."/>
            <person name="Asman A."/>
            <person name="Shao J."/>
            <person name="Firmansyah A.P."/>
            <person name="Susilo A.W."/>
            <person name="Rosmana A."/>
            <person name="McMahon P."/>
            <person name="Junaid M."/>
            <person name="Guest D."/>
            <person name="Kheng T.Y."/>
            <person name="Meinhardt L.W."/>
            <person name="Bailey B.A."/>
        </authorList>
    </citation>
    <scope>NUCLEOTIDE SEQUENCE [LARGE SCALE GENOMIC DNA]</scope>
    <source>
        <strain evidence="15 16">CT2</strain>
    </source>
</reference>
<evidence type="ECO:0000256" key="1">
    <source>
        <dbReference type="ARBA" id="ARBA00004141"/>
    </source>
</evidence>
<feature type="coiled-coil region" evidence="10">
    <location>
        <begin position="791"/>
        <end position="821"/>
    </location>
</feature>
<evidence type="ECO:0000256" key="8">
    <source>
        <dbReference type="ARBA" id="ARBA00023026"/>
    </source>
</evidence>
<feature type="transmembrane region" description="Helical" evidence="12">
    <location>
        <begin position="979"/>
        <end position="1007"/>
    </location>
</feature>
<dbReference type="EMBL" id="SSOP01000110">
    <property type="protein sequence ID" value="KAB5591336.1"/>
    <property type="molecule type" value="Genomic_DNA"/>
</dbReference>
<name>A0A5N5QIQ2_9AGAM</name>
<keyword evidence="6" id="KW-0067">ATP-binding</keyword>
<dbReference type="Pfam" id="PF00664">
    <property type="entry name" value="ABC_membrane"/>
    <property type="match status" value="2"/>
</dbReference>
<sequence length="1446" mass="160175">MAAPTSPEPPASEHHSEKTIRRNSQDKKVIADDASEKIKIGQDDAKAGSGPQRNEDFLRYDETKWYQRVPFVNTNPEPPLVSIDDAGLIPEATATWFSKLAFDWITPTLSLGYARPLEPPDLWKLQESRSAHVMSNRILENFEQRKAQADAYNERLRSGQIKPGLRAIWWALKGDKAKREQEWREKSGLKKPSLMWTMNDSIKWWFWSGGVCVLISNVAQICSPLLVKAIIKFGQESYAGHRTGAPVPPLSHGAAMAVGLFLLQVVSALSIHQGFYRSASTGVLLRTGLITAIYSRATQLTSRARSTLTNGKLVNHISTDVSRIDFATSFAHMAWTAPIQMIICLIILLVNLGWSALCGFAFFVLMTPIQTVVMKRLFSMRQKSMMWTDKRAKLLQELLGGMRILKFFAWENPYLERVATFRNNELKYIRSLLLIRAANNAVAFSLPVLASVISFVAYSLSGHDLNPAVIFTSLTLFQMLRMPLMFFPVALSSIADAWNATNRLEGVFLAEVLTQTRVIDPSLPAAIEVKDAMFSWDGAPPDEGASKAKSSKFKGKSKSKSKGKGVDQAAQGKLEGDPSKEVVFKLRDINLSLPRGQLCAVVGPVGSGKSSLLQGLIGGGCEEKEEALHLGVPWDTALKLRGSRGGTTVRENITFGRGFDEERYWEAVRVACLQSDLDMLPSGDLTEVGEKGISLSGGQKQRINIARAVYNGADIVLFDDPLSALDAHVGKAVFQNAIQGALAGRTRVLVTHALHFIPYCDYIITLEDGRIAERGTYEELMAKNGAFARFQQQFGAQEKEAEEEAEEAEAIEENIEKKTKKAEPGKQIMQVEERNTGAISGSAYIDYFKAARGSILIPLLLLAILLTQGATVMSAYWLVYWQEMKWSYPQGFYMGIYAGLGVSQAIATFAMGALFALMSFYASVTLHKDAMKRLMHAPMSFFDTTPLGRIMNRLTKDVDTIDNTLGDALRMLAGTMSQITGAIILIAILLPWFLIPVVTILVIYYWAALFYRSSARELKRLDAILRSSLYGHFSESLSGLATIRAYDEVDRFREENMKRMDIENRAYWLTVTNQRWLGIRLDFLGTILTFCVAILAVAARFSLSPSQVGVALSYILLVQQSFGWMVRQSAEVENDMNGVERILHYAQHVEQEAPYEVSGKEPASSWPEHGAVELKDVVMSYRPGLPAVLRGLSMRINGGEKIGIVGRTGAGKSSIMVALYRMVELTSGSISLDGVDISQIGLHTLRDRIAIIPQDPLLFSGTIRSNLDPFGVYDDARLWDALKRAYLVDRPTVTQEVSAEGEIPGGAHTPTNRFTLDTVIEEEGGNLSVGQRSLVSLARALVKDSKIIVLDEDDPPATASVDYETDRNIQDTISREFADKTLLCIAHRLKTIIGYDRICVLDAGQIAEFDTPMALYKRTDGIFRSMCERSSITAEDILHASSVRES</sequence>
<feature type="transmembrane region" description="Helical" evidence="12">
    <location>
        <begin position="891"/>
        <end position="924"/>
    </location>
</feature>
<evidence type="ECO:0000256" key="4">
    <source>
        <dbReference type="ARBA" id="ARBA00022692"/>
    </source>
</evidence>
<feature type="domain" description="ABC transporter" evidence="13">
    <location>
        <begin position="561"/>
        <end position="793"/>
    </location>
</feature>
<dbReference type="PROSITE" id="PS00211">
    <property type="entry name" value="ABC_TRANSPORTER_1"/>
    <property type="match status" value="2"/>
</dbReference>
<dbReference type="PROSITE" id="PS50929">
    <property type="entry name" value="ABC_TM1F"/>
    <property type="match status" value="2"/>
</dbReference>
<dbReference type="SMART" id="SM00382">
    <property type="entry name" value="AAA"/>
    <property type="match status" value="2"/>
</dbReference>
<dbReference type="InterPro" id="IPR003593">
    <property type="entry name" value="AAA+_ATPase"/>
</dbReference>
<evidence type="ECO:0000313" key="16">
    <source>
        <dbReference type="Proteomes" id="UP000383932"/>
    </source>
</evidence>
<dbReference type="Gene3D" id="3.40.50.300">
    <property type="entry name" value="P-loop containing nucleotide triphosphate hydrolases"/>
    <property type="match status" value="2"/>
</dbReference>
<dbReference type="SUPFAM" id="SSF52540">
    <property type="entry name" value="P-loop containing nucleoside triphosphate hydrolases"/>
    <property type="match status" value="2"/>
</dbReference>
<dbReference type="FunFam" id="1.20.1560.10:FF:000010">
    <property type="entry name" value="Multidrug resistance-associated ABC transporter"/>
    <property type="match status" value="1"/>
</dbReference>
<dbReference type="InterPro" id="IPR050173">
    <property type="entry name" value="ABC_transporter_C-like"/>
</dbReference>
<dbReference type="FunFam" id="3.40.50.300:FF:000997">
    <property type="entry name" value="Multidrug resistance-associated protein 1"/>
    <property type="match status" value="1"/>
</dbReference>
<dbReference type="InterPro" id="IPR011527">
    <property type="entry name" value="ABC1_TM_dom"/>
</dbReference>
<comment type="similarity">
    <text evidence="2">Belongs to the ABC transporter superfamily. ABCC family. Conjugate transporter (TC 3.A.1.208) subfamily.</text>
</comment>
<feature type="region of interest" description="Disordered" evidence="11">
    <location>
        <begin position="540"/>
        <end position="574"/>
    </location>
</feature>
<comment type="subcellular location">
    <subcellularLocation>
        <location evidence="1">Membrane</location>
        <topology evidence="1">Multi-pass membrane protein</topology>
    </subcellularLocation>
</comment>
<dbReference type="InterPro" id="IPR017871">
    <property type="entry name" value="ABC_transporter-like_CS"/>
</dbReference>
<dbReference type="PANTHER" id="PTHR24223">
    <property type="entry name" value="ATP-BINDING CASSETTE SUB-FAMILY C"/>
    <property type="match status" value="1"/>
</dbReference>
<dbReference type="FunFam" id="1.20.1560.10:FF:000061">
    <property type="entry name" value="ATP-binding cassette transporter YOR1"/>
    <property type="match status" value="1"/>
</dbReference>
<accession>A0A5N5QIQ2</accession>
<dbReference type="CDD" id="cd18597">
    <property type="entry name" value="ABC_6TM_YOR1_D1_like"/>
    <property type="match status" value="1"/>
</dbReference>
<evidence type="ECO:0000313" key="15">
    <source>
        <dbReference type="EMBL" id="KAB5591336.1"/>
    </source>
</evidence>
<dbReference type="CDD" id="cd03244">
    <property type="entry name" value="ABCC_MRP_domain2"/>
    <property type="match status" value="1"/>
</dbReference>
<evidence type="ECO:0000259" key="13">
    <source>
        <dbReference type="PROSITE" id="PS50893"/>
    </source>
</evidence>
<dbReference type="CDD" id="cd18606">
    <property type="entry name" value="ABC_6TM_YOR1_D2_like"/>
    <property type="match status" value="1"/>
</dbReference>
<dbReference type="Pfam" id="PF00005">
    <property type="entry name" value="ABC_tran"/>
    <property type="match status" value="2"/>
</dbReference>
<dbReference type="Proteomes" id="UP000383932">
    <property type="component" value="Unassembled WGS sequence"/>
</dbReference>
<proteinExistence type="inferred from homology"/>
<feature type="compositionally biased region" description="Pro residues" evidence="11">
    <location>
        <begin position="1"/>
        <end position="10"/>
    </location>
</feature>
<dbReference type="PROSITE" id="PS50893">
    <property type="entry name" value="ABC_TRANSPORTER_2"/>
    <property type="match status" value="2"/>
</dbReference>
<keyword evidence="16" id="KW-1185">Reference proteome</keyword>
<dbReference type="InterPro" id="IPR003439">
    <property type="entry name" value="ABC_transporter-like_ATP-bd"/>
</dbReference>
<evidence type="ECO:0000256" key="2">
    <source>
        <dbReference type="ARBA" id="ARBA00009726"/>
    </source>
</evidence>